<dbReference type="InterPro" id="IPR012713">
    <property type="entry name" value="PfdB"/>
</dbReference>
<keyword evidence="5 9" id="KW-0963">Cytoplasm</keyword>
<dbReference type="Proteomes" id="UP000683213">
    <property type="component" value="Unassembled WGS sequence"/>
</dbReference>
<sequence>MANIQESIMEFEKARNQLLSISAQKQQLQLQSEALGQALDELKDSKEEKVFKAVGNILILKDAKEVKKEVDEQKETVDLRFKTVQKQEDALIDKMNKLKNEIEKAQKSASASAGSGKQSKSS</sequence>
<feature type="coiled-coil region" evidence="10">
    <location>
        <begin position="11"/>
        <end position="48"/>
    </location>
</feature>
<evidence type="ECO:0000256" key="11">
    <source>
        <dbReference type="SAM" id="MobiDB-lite"/>
    </source>
</evidence>
<dbReference type="Pfam" id="PF01920">
    <property type="entry name" value="Prefoldin_2"/>
    <property type="match status" value="1"/>
</dbReference>
<dbReference type="GO" id="GO:0006457">
    <property type="term" value="P:protein folding"/>
    <property type="evidence" value="ECO:0007669"/>
    <property type="project" value="UniProtKB-UniRule"/>
</dbReference>
<proteinExistence type="inferred from homology"/>
<evidence type="ECO:0000256" key="6">
    <source>
        <dbReference type="ARBA" id="ARBA00023186"/>
    </source>
</evidence>
<evidence type="ECO:0000256" key="3">
    <source>
        <dbReference type="ARBA" id="ARBA00011716"/>
    </source>
</evidence>
<dbReference type="GO" id="GO:0016272">
    <property type="term" value="C:prefoldin complex"/>
    <property type="evidence" value="ECO:0007669"/>
    <property type="project" value="UniProtKB-UniRule"/>
</dbReference>
<evidence type="ECO:0000313" key="12">
    <source>
        <dbReference type="EMBL" id="HIH07833.1"/>
    </source>
</evidence>
<dbReference type="EMBL" id="JAGVWF010000035">
    <property type="protein sequence ID" value="MBS3059283.1"/>
    <property type="molecule type" value="Genomic_DNA"/>
</dbReference>
<reference evidence="14" key="1">
    <citation type="journal article" date="2020" name="bioRxiv">
        <title>A rank-normalized archaeal taxonomy based on genome phylogeny resolves widespread incomplete and uneven classifications.</title>
        <authorList>
            <person name="Rinke C."/>
            <person name="Chuvochina M."/>
            <person name="Mussig A.J."/>
            <person name="Chaumeil P.-A."/>
            <person name="Waite D.W."/>
            <person name="Whitman W.B."/>
            <person name="Parks D.H."/>
            <person name="Hugenholtz P."/>
        </authorList>
    </citation>
    <scope>NUCLEOTIDE SEQUENCE [LARGE SCALE GENOMIC DNA]</scope>
</reference>
<organism evidence="12 14">
    <name type="scientific">Candidatus Iainarchaeum sp</name>
    <dbReference type="NCBI Taxonomy" id="3101447"/>
    <lineage>
        <taxon>Archaea</taxon>
        <taxon>Candidatus Iainarchaeota</taxon>
        <taxon>Candidatus Iainarchaeia</taxon>
        <taxon>Candidatus Iainarchaeales</taxon>
        <taxon>Candidatus Iainarchaeaceae</taxon>
        <taxon>Candidatus Iainarchaeum</taxon>
    </lineage>
</organism>
<dbReference type="InterPro" id="IPR009053">
    <property type="entry name" value="Prefoldin"/>
</dbReference>
<accession>A0A7J4IQQ3</accession>
<dbReference type="SUPFAM" id="SSF46579">
    <property type="entry name" value="Prefoldin"/>
    <property type="match status" value="1"/>
</dbReference>
<reference evidence="13" key="3">
    <citation type="submission" date="2021-05" db="EMBL/GenBank/DDBJ databases">
        <title>Protein family content uncovers lineage relationships and bacterial pathway maintenance mechanisms in DPANN archaea.</title>
        <authorList>
            <person name="Castelle C.J."/>
            <person name="Meheust R."/>
            <person name="Jaffe A.L."/>
            <person name="Seitz K."/>
            <person name="Gong X."/>
            <person name="Baker B.J."/>
            <person name="Banfield J.F."/>
        </authorList>
    </citation>
    <scope>NUCLEOTIDE SEQUENCE</scope>
    <source>
        <strain evidence="13">RIFCSPHIGHO2_01_FULL_GW2011_AR10_43_9</strain>
    </source>
</reference>
<reference evidence="13" key="2">
    <citation type="submission" date="2021-03" db="EMBL/GenBank/DDBJ databases">
        <authorList>
            <person name="Jaffe A."/>
        </authorList>
    </citation>
    <scope>NUCLEOTIDE SEQUENCE</scope>
    <source>
        <strain evidence="13">RIFCSPHIGHO2_01_FULL_GW2011_AR10_43_9</strain>
    </source>
</reference>
<evidence type="ECO:0000256" key="9">
    <source>
        <dbReference type="HAMAP-Rule" id="MF_00307"/>
    </source>
</evidence>
<evidence type="ECO:0000256" key="5">
    <source>
        <dbReference type="ARBA" id="ARBA00022490"/>
    </source>
</evidence>
<dbReference type="GO" id="GO:0051082">
    <property type="term" value="F:unfolded protein binding"/>
    <property type="evidence" value="ECO:0007669"/>
    <property type="project" value="UniProtKB-UniRule"/>
</dbReference>
<evidence type="ECO:0000256" key="2">
    <source>
        <dbReference type="ARBA" id="ARBA00008045"/>
    </source>
</evidence>
<dbReference type="GO" id="GO:0005737">
    <property type="term" value="C:cytoplasm"/>
    <property type="evidence" value="ECO:0007669"/>
    <property type="project" value="UniProtKB-SubCell"/>
</dbReference>
<evidence type="ECO:0000256" key="10">
    <source>
        <dbReference type="SAM" id="Coils"/>
    </source>
</evidence>
<comment type="subunit">
    <text evidence="3 9">Heterohexamer of two alpha and four beta subunits.</text>
</comment>
<evidence type="ECO:0000256" key="7">
    <source>
        <dbReference type="ARBA" id="ARBA00025077"/>
    </source>
</evidence>
<comment type="subcellular location">
    <subcellularLocation>
        <location evidence="1 9">Cytoplasm</location>
    </subcellularLocation>
</comment>
<evidence type="ECO:0000256" key="8">
    <source>
        <dbReference type="ARBA" id="ARBA00033461"/>
    </source>
</evidence>
<feature type="region of interest" description="Disordered" evidence="11">
    <location>
        <begin position="102"/>
        <end position="122"/>
    </location>
</feature>
<evidence type="ECO:0000256" key="4">
    <source>
        <dbReference type="ARBA" id="ARBA00016304"/>
    </source>
</evidence>
<keyword evidence="10" id="KW-0175">Coiled coil</keyword>
<evidence type="ECO:0000256" key="1">
    <source>
        <dbReference type="ARBA" id="ARBA00004496"/>
    </source>
</evidence>
<dbReference type="Gene3D" id="1.10.287.370">
    <property type="match status" value="1"/>
</dbReference>
<comment type="similarity">
    <text evidence="2 9">Belongs to the prefoldin subunit beta family.</text>
</comment>
<gene>
    <name evidence="9" type="primary">pfdB</name>
    <name evidence="12" type="ORF">HA237_00515</name>
    <name evidence="13" type="ORF">J4224_02550</name>
</gene>
<feature type="compositionally biased region" description="Low complexity" evidence="11">
    <location>
        <begin position="107"/>
        <end position="122"/>
    </location>
</feature>
<name>A0A7J4IQQ3_9ARCH</name>
<comment type="function">
    <text evidence="7 9">Molecular chaperone capable of stabilizing a range of proteins. Seems to fulfill an ATP-independent, HSP70-like function in archaeal de novo protein folding.</text>
</comment>
<dbReference type="AlphaFoldDB" id="A0A7J4IQQ3"/>
<protein>
    <recommendedName>
        <fullName evidence="4 9">Prefoldin subunit beta</fullName>
    </recommendedName>
    <alternativeName>
        <fullName evidence="8 9">GimC subunit beta</fullName>
    </alternativeName>
</protein>
<dbReference type="InterPro" id="IPR002777">
    <property type="entry name" value="PFD_beta-like"/>
</dbReference>
<evidence type="ECO:0000313" key="14">
    <source>
        <dbReference type="Proteomes" id="UP000577419"/>
    </source>
</evidence>
<comment type="caution">
    <text evidence="12">The sequence shown here is derived from an EMBL/GenBank/DDBJ whole genome shotgun (WGS) entry which is preliminary data.</text>
</comment>
<dbReference type="EMBL" id="DUFG01000004">
    <property type="protein sequence ID" value="HIH07833.1"/>
    <property type="molecule type" value="Genomic_DNA"/>
</dbReference>
<dbReference type="Proteomes" id="UP000577419">
    <property type="component" value="Unassembled WGS sequence"/>
</dbReference>
<evidence type="ECO:0000313" key="13">
    <source>
        <dbReference type="EMBL" id="MBS3059283.1"/>
    </source>
</evidence>
<dbReference type="HAMAP" id="MF_00307">
    <property type="entry name" value="PfdB"/>
    <property type="match status" value="1"/>
</dbReference>
<keyword evidence="6 9" id="KW-0143">Chaperone</keyword>